<protein>
    <recommendedName>
        <fullName evidence="2">DUF4439 domain-containing protein</fullName>
    </recommendedName>
</protein>
<dbReference type="InterPro" id="IPR029447">
    <property type="entry name" value="DUF4439"/>
</dbReference>
<dbReference type="Gene3D" id="1.20.1260.10">
    <property type="match status" value="1"/>
</dbReference>
<comment type="caution">
    <text evidence="3">The sequence shown here is derived from an EMBL/GenBank/DDBJ whole genome shotgun (WGS) entry which is preliminary data.</text>
</comment>
<dbReference type="AlphaFoldDB" id="A0A2P4UHA1"/>
<dbReference type="InterPro" id="IPR012347">
    <property type="entry name" value="Ferritin-like"/>
</dbReference>
<feature type="region of interest" description="Disordered" evidence="1">
    <location>
        <begin position="130"/>
        <end position="158"/>
    </location>
</feature>
<keyword evidence="4" id="KW-1185">Reference proteome</keyword>
<dbReference type="CDD" id="cd00657">
    <property type="entry name" value="Ferritin_like"/>
    <property type="match status" value="1"/>
</dbReference>
<dbReference type="SUPFAM" id="SSF47240">
    <property type="entry name" value="Ferritin-like"/>
    <property type="match status" value="1"/>
</dbReference>
<feature type="compositionally biased region" description="Pro residues" evidence="1">
    <location>
        <begin position="149"/>
        <end position="158"/>
    </location>
</feature>
<dbReference type="Pfam" id="PF14530">
    <property type="entry name" value="DUF4439"/>
    <property type="match status" value="1"/>
</dbReference>
<accession>A0A2P4UHA1</accession>
<dbReference type="EMBL" id="MTBP01000002">
    <property type="protein sequence ID" value="POM24447.1"/>
    <property type="molecule type" value="Genomic_DNA"/>
</dbReference>
<proteinExistence type="predicted"/>
<gene>
    <name evidence="3" type="ORF">BTM25_30760</name>
</gene>
<sequence>MSLADELGAALEAEHAAVYGYGVLGARLSGPARGTAVAAWNAHRAARDALTARLTALGARVPAAAPAYALPAKPTSATSAARLAALLEDGVVAGYAGLAGAADASVRTFGAGAMQEAVRRAVRWRRVAGTTAPPTGAFPGLPPASLAPRPQPGGEPDA</sequence>
<dbReference type="Proteomes" id="UP000242367">
    <property type="component" value="Unassembled WGS sequence"/>
</dbReference>
<dbReference type="RefSeq" id="WP_103563575.1">
    <property type="nucleotide sequence ID" value="NZ_MTBP01000002.1"/>
</dbReference>
<feature type="domain" description="DUF4439" evidence="2">
    <location>
        <begin position="8"/>
        <end position="142"/>
    </location>
</feature>
<dbReference type="InterPro" id="IPR009078">
    <property type="entry name" value="Ferritin-like_SF"/>
</dbReference>
<organism evidence="3 4">
    <name type="scientific">Actinomadura rubteroloni</name>
    <dbReference type="NCBI Taxonomy" id="1926885"/>
    <lineage>
        <taxon>Bacteria</taxon>
        <taxon>Bacillati</taxon>
        <taxon>Actinomycetota</taxon>
        <taxon>Actinomycetes</taxon>
        <taxon>Streptosporangiales</taxon>
        <taxon>Thermomonosporaceae</taxon>
        <taxon>Actinomadura</taxon>
    </lineage>
</organism>
<evidence type="ECO:0000259" key="2">
    <source>
        <dbReference type="Pfam" id="PF14530"/>
    </source>
</evidence>
<name>A0A2P4UHA1_9ACTN</name>
<reference evidence="3 4" key="1">
    <citation type="journal article" date="2017" name="Chemistry">
        <title>Isolation, Biosynthesis and Chemical Modifications of Rubterolones A-F: Rare Tropolone Alkaloids from Actinomadura sp. 5-2.</title>
        <authorList>
            <person name="Guo H."/>
            <person name="Benndorf R."/>
            <person name="Leichnitz D."/>
            <person name="Klassen J.L."/>
            <person name="Vollmers J."/>
            <person name="Gorls H."/>
            <person name="Steinacker M."/>
            <person name="Weigel C."/>
            <person name="Dahse H.M."/>
            <person name="Kaster A.K."/>
            <person name="de Beer Z.W."/>
            <person name="Poulsen M."/>
            <person name="Beemelmanns C."/>
        </authorList>
    </citation>
    <scope>NUCLEOTIDE SEQUENCE [LARGE SCALE GENOMIC DNA]</scope>
    <source>
        <strain evidence="3 4">5-2</strain>
    </source>
</reference>
<evidence type="ECO:0000313" key="4">
    <source>
        <dbReference type="Proteomes" id="UP000242367"/>
    </source>
</evidence>
<evidence type="ECO:0000313" key="3">
    <source>
        <dbReference type="EMBL" id="POM24447.1"/>
    </source>
</evidence>
<evidence type="ECO:0000256" key="1">
    <source>
        <dbReference type="SAM" id="MobiDB-lite"/>
    </source>
</evidence>